<evidence type="ECO:0000313" key="3">
    <source>
        <dbReference type="EMBL" id="MBL3671991.1"/>
    </source>
</evidence>
<dbReference type="Gene3D" id="2.150.10.10">
    <property type="entry name" value="Serralysin-like metalloprotease, C-terminal"/>
    <property type="match status" value="3"/>
</dbReference>
<gene>
    <name evidence="3" type="ORF">JL111_00710</name>
</gene>
<keyword evidence="4" id="KW-1185">Reference proteome</keyword>
<dbReference type="EMBL" id="JAESHT010000001">
    <property type="protein sequence ID" value="MBL3671991.1"/>
    <property type="molecule type" value="Genomic_DNA"/>
</dbReference>
<evidence type="ECO:0000256" key="2">
    <source>
        <dbReference type="ARBA" id="ARBA00022525"/>
    </source>
</evidence>
<dbReference type="PANTHER" id="PTHR38340">
    <property type="entry name" value="S-LAYER PROTEIN"/>
    <property type="match status" value="1"/>
</dbReference>
<dbReference type="InterPro" id="IPR050557">
    <property type="entry name" value="RTX_toxin/Mannuronan_C5-epim"/>
</dbReference>
<keyword evidence="2" id="KW-0964">Secreted</keyword>
<dbReference type="InterPro" id="IPR001343">
    <property type="entry name" value="Hemolysn_Ca-bd"/>
</dbReference>
<evidence type="ECO:0000256" key="1">
    <source>
        <dbReference type="ARBA" id="ARBA00004613"/>
    </source>
</evidence>
<dbReference type="Pfam" id="PF00353">
    <property type="entry name" value="HemolysinCabind"/>
    <property type="match status" value="3"/>
</dbReference>
<dbReference type="InterPro" id="IPR011049">
    <property type="entry name" value="Serralysin-like_metalloprot_C"/>
</dbReference>
<dbReference type="InterPro" id="IPR018511">
    <property type="entry name" value="Hemolysin-typ_Ca-bd_CS"/>
</dbReference>
<accession>A0ABS1RZV6</accession>
<dbReference type="PROSITE" id="PS00330">
    <property type="entry name" value="HEMOLYSIN_CALCIUM"/>
    <property type="match status" value="3"/>
</dbReference>
<comment type="caution">
    <text evidence="3">The sequence shown here is derived from an EMBL/GenBank/DDBJ whole genome shotgun (WGS) entry which is preliminary data.</text>
</comment>
<evidence type="ECO:0000313" key="4">
    <source>
        <dbReference type="Proteomes" id="UP000644749"/>
    </source>
</evidence>
<dbReference type="PRINTS" id="PR00313">
    <property type="entry name" value="CABNDNGRPT"/>
</dbReference>
<proteinExistence type="predicted"/>
<comment type="subcellular location">
    <subcellularLocation>
        <location evidence="1">Secreted</location>
    </subcellularLocation>
</comment>
<dbReference type="PANTHER" id="PTHR38340:SF1">
    <property type="entry name" value="S-LAYER PROTEIN"/>
    <property type="match status" value="1"/>
</dbReference>
<evidence type="ECO:0008006" key="5">
    <source>
        <dbReference type="Google" id="ProtNLM"/>
    </source>
</evidence>
<protein>
    <recommendedName>
        <fullName evidence="5">Calcium-binding protein</fullName>
    </recommendedName>
</protein>
<sequence>MDSPGHYANIMGATSYLGIGLQTGTMRVNGYDYPVLMVTQNFARTDGQVRPDTGSFQKVAQPSVNGTMQSRADWLDSASGVRLAAAGPGAGNDDLGLTNRNDTVDAGAGDDWVSGAGGHDRLLGQAGHDRLIGGAGADSLDGGLGNDTLQGGVGNDLLAGMDGHDMLRGEAGHDTLRGAAGNDRLWGGDGNDLMAGDAGNDWLIGERGADSLSGGAGNDTLSGGIGNDLLNGGAGADTFVFARGGGFDTIQGFDHDADRLLIPRILLDADPAAFMRDHMTRTSAGVVIDLGDGDRILVRDPNLTPAQLADDIFGY</sequence>
<dbReference type="Proteomes" id="UP000644749">
    <property type="component" value="Unassembled WGS sequence"/>
</dbReference>
<dbReference type="SUPFAM" id="SSF51120">
    <property type="entry name" value="beta-Roll"/>
    <property type="match status" value="2"/>
</dbReference>
<organism evidence="3 4">
    <name type="scientific">Paracoccus aerius</name>
    <dbReference type="NCBI Taxonomy" id="1915382"/>
    <lineage>
        <taxon>Bacteria</taxon>
        <taxon>Pseudomonadati</taxon>
        <taxon>Pseudomonadota</taxon>
        <taxon>Alphaproteobacteria</taxon>
        <taxon>Rhodobacterales</taxon>
        <taxon>Paracoccaceae</taxon>
        <taxon>Paracoccus</taxon>
    </lineage>
</organism>
<name>A0ABS1RZV6_9RHOB</name>
<reference evidence="3 4" key="1">
    <citation type="submission" date="2021-01" db="EMBL/GenBank/DDBJ databases">
        <title>011410 draft genome.</title>
        <authorList>
            <person name="Lang L."/>
        </authorList>
    </citation>
    <scope>NUCLEOTIDE SEQUENCE [LARGE SCALE GENOMIC DNA]</scope>
    <source>
        <strain evidence="3 4">KCTC 42845</strain>
    </source>
</reference>